<dbReference type="RefSeq" id="WP_068914097.1">
    <property type="nucleotide sequence ID" value="NZ_MBEW02000013.1"/>
</dbReference>
<dbReference type="STRING" id="1871336.BBG48_05710"/>
<evidence type="ECO:0000313" key="3">
    <source>
        <dbReference type="Proteomes" id="UP000093352"/>
    </source>
</evidence>
<reference evidence="2 3" key="1">
    <citation type="journal article" date="2016" name="Genome Announc.">
        <title>Draft Genome Sequence of Criibacterium bergeronii gen. nov., sp. nov., Strain CCRI-22567T, Isolated from a Vaginal Sample from a Woman with Bacterial Vaginosis.</title>
        <authorList>
            <person name="Maheux A.F."/>
            <person name="Berube E."/>
            <person name="Boudreau D.K."/>
            <person name="Raymond F."/>
            <person name="Corbeil J."/>
            <person name="Roy P.H."/>
            <person name="Boissinot M."/>
            <person name="Omar R.F."/>
        </authorList>
    </citation>
    <scope>NUCLEOTIDE SEQUENCE [LARGE SCALE GENOMIC DNA]</scope>
    <source>
        <strain evidence="2 3">CCRI-22567</strain>
    </source>
</reference>
<evidence type="ECO:0000313" key="2">
    <source>
        <dbReference type="EMBL" id="RDY21079.1"/>
    </source>
</evidence>
<protein>
    <recommendedName>
        <fullName evidence="1">SGNH hydrolase-type esterase domain-containing protein</fullName>
    </recommendedName>
</protein>
<feature type="domain" description="SGNH hydrolase-type esterase" evidence="1">
    <location>
        <begin position="6"/>
        <end position="177"/>
    </location>
</feature>
<dbReference type="InterPro" id="IPR013830">
    <property type="entry name" value="SGNH_hydro"/>
</dbReference>
<organism evidence="2 3">
    <name type="scientific">Criibacterium bergeronii</name>
    <dbReference type="NCBI Taxonomy" id="1871336"/>
    <lineage>
        <taxon>Bacteria</taxon>
        <taxon>Bacillati</taxon>
        <taxon>Bacillota</taxon>
        <taxon>Clostridia</taxon>
        <taxon>Peptostreptococcales</taxon>
        <taxon>Filifactoraceae</taxon>
        <taxon>Criibacterium</taxon>
    </lineage>
</organism>
<gene>
    <name evidence="2" type="ORF">BBG48_006930</name>
</gene>
<evidence type="ECO:0000259" key="1">
    <source>
        <dbReference type="Pfam" id="PF13472"/>
    </source>
</evidence>
<dbReference type="Pfam" id="PF13472">
    <property type="entry name" value="Lipase_GDSL_2"/>
    <property type="match status" value="1"/>
</dbReference>
<dbReference type="GO" id="GO:0004622">
    <property type="term" value="F:phosphatidylcholine lysophospholipase activity"/>
    <property type="evidence" value="ECO:0007669"/>
    <property type="project" value="TreeGrafter"/>
</dbReference>
<proteinExistence type="predicted"/>
<dbReference type="Gene3D" id="3.40.50.1110">
    <property type="entry name" value="SGNH hydrolase"/>
    <property type="match status" value="1"/>
</dbReference>
<dbReference type="AlphaFoldDB" id="A0A371IKS1"/>
<dbReference type="SUPFAM" id="SSF52266">
    <property type="entry name" value="SGNH hydrolase"/>
    <property type="match status" value="1"/>
</dbReference>
<dbReference type="InterPro" id="IPR036514">
    <property type="entry name" value="SGNH_hydro_sf"/>
</dbReference>
<dbReference type="PANTHER" id="PTHR30383">
    <property type="entry name" value="THIOESTERASE 1/PROTEASE 1/LYSOPHOSPHOLIPASE L1"/>
    <property type="match status" value="1"/>
</dbReference>
<dbReference type="PANTHER" id="PTHR30383:SF5">
    <property type="entry name" value="SGNH HYDROLASE-TYPE ESTERASE DOMAIN-CONTAINING PROTEIN"/>
    <property type="match status" value="1"/>
</dbReference>
<dbReference type="InterPro" id="IPR051532">
    <property type="entry name" value="Ester_Hydrolysis_Enzymes"/>
</dbReference>
<dbReference type="EMBL" id="MBEW02000013">
    <property type="protein sequence ID" value="RDY21079.1"/>
    <property type="molecule type" value="Genomic_DNA"/>
</dbReference>
<keyword evidence="3" id="KW-1185">Reference proteome</keyword>
<name>A0A371IKS1_9FIRM</name>
<dbReference type="Proteomes" id="UP000093352">
    <property type="component" value="Unassembled WGS sequence"/>
</dbReference>
<comment type="caution">
    <text evidence="2">The sequence shown here is derived from an EMBL/GenBank/DDBJ whole genome shotgun (WGS) entry which is preliminary data.</text>
</comment>
<accession>A0A371IKS1</accession>
<sequence length="193" mass="22735">MKTIVALGDSLTFGYCVTEENKWVNIINKSLKQNHIDVKIINSGINGDTTRAMYQRLNQDVLSYNPVEVVMWSGANDFYFNTYPFEETLKYFEKITQSLNKNFIKVNYILGPDVNLNLALTEIEYATLKSMLVKFEKLKQFFDKNDYKYLDLRNIFHSENNEDYFIDTIHFNNKGSKIIADKIYRYIVDKIIK</sequence>